<dbReference type="Proteomes" id="UP000673691">
    <property type="component" value="Unassembled WGS sequence"/>
</dbReference>
<gene>
    <name evidence="3" type="ORF">BJ554DRAFT_4090</name>
</gene>
<evidence type="ECO:0000256" key="2">
    <source>
        <dbReference type="SAM" id="SignalP"/>
    </source>
</evidence>
<keyword evidence="4" id="KW-1185">Reference proteome</keyword>
<reference evidence="3 4" key="1">
    <citation type="journal article" name="Sci. Rep.">
        <title>Genome-scale phylogenetic analyses confirm Olpidium as the closest living zoosporic fungus to the non-flagellated, terrestrial fungi.</title>
        <authorList>
            <person name="Chang Y."/>
            <person name="Rochon D."/>
            <person name="Sekimoto S."/>
            <person name="Wang Y."/>
            <person name="Chovatia M."/>
            <person name="Sandor L."/>
            <person name="Salamov A."/>
            <person name="Grigoriev I.V."/>
            <person name="Stajich J.E."/>
            <person name="Spatafora J.W."/>
        </authorList>
    </citation>
    <scope>NUCLEOTIDE SEQUENCE [LARGE SCALE GENOMIC DNA]</scope>
    <source>
        <strain evidence="3">S191</strain>
    </source>
</reference>
<comment type="caution">
    <text evidence="3">The sequence shown here is derived from an EMBL/GenBank/DDBJ whole genome shotgun (WGS) entry which is preliminary data.</text>
</comment>
<feature type="region of interest" description="Disordered" evidence="1">
    <location>
        <begin position="70"/>
        <end position="91"/>
    </location>
</feature>
<keyword evidence="2" id="KW-0732">Signal</keyword>
<organism evidence="3 4">
    <name type="scientific">Olpidium bornovanus</name>
    <dbReference type="NCBI Taxonomy" id="278681"/>
    <lineage>
        <taxon>Eukaryota</taxon>
        <taxon>Fungi</taxon>
        <taxon>Fungi incertae sedis</taxon>
        <taxon>Olpidiomycota</taxon>
        <taxon>Olpidiomycotina</taxon>
        <taxon>Olpidiomycetes</taxon>
        <taxon>Olpidiales</taxon>
        <taxon>Olpidiaceae</taxon>
        <taxon>Olpidium</taxon>
    </lineage>
</organism>
<sequence length="91" mass="9640">MAPLGPAFVALGCALAVVVAGVPMHRIMDFFHPRRVSEGRADFRGRAGGYPPGLPSLVFRHLSIDNEAFNSNYEGGSSSSSQAPQLPPDSE</sequence>
<proteinExistence type="predicted"/>
<feature type="signal peptide" evidence="2">
    <location>
        <begin position="1"/>
        <end position="20"/>
    </location>
</feature>
<evidence type="ECO:0000313" key="3">
    <source>
        <dbReference type="EMBL" id="KAG5462682.1"/>
    </source>
</evidence>
<evidence type="ECO:0000313" key="4">
    <source>
        <dbReference type="Proteomes" id="UP000673691"/>
    </source>
</evidence>
<dbReference type="EMBL" id="JAEFCI010001784">
    <property type="protein sequence ID" value="KAG5462682.1"/>
    <property type="molecule type" value="Genomic_DNA"/>
</dbReference>
<accession>A0A8H8DLX8</accession>
<feature type="chain" id="PRO_5034440606" evidence="2">
    <location>
        <begin position="21"/>
        <end position="91"/>
    </location>
</feature>
<name>A0A8H8DLX8_9FUNG</name>
<evidence type="ECO:0000256" key="1">
    <source>
        <dbReference type="SAM" id="MobiDB-lite"/>
    </source>
</evidence>
<dbReference type="AlphaFoldDB" id="A0A8H8DLX8"/>
<protein>
    <submittedName>
        <fullName evidence="3">Uncharacterized protein</fullName>
    </submittedName>
</protein>